<evidence type="ECO:0000313" key="1">
    <source>
        <dbReference type="EMBL" id="KAF1687557.1"/>
    </source>
</evidence>
<dbReference type="EMBL" id="MWIP01000002">
    <property type="protein sequence ID" value="KAF1687557.1"/>
    <property type="molecule type" value="Genomic_DNA"/>
</dbReference>
<sequence length="157" mass="16817">MSTVARRDFRSTPHRDARQTWADIVALLTASASGGAARPDLVAVAGVASSVIADQGPRDVPIIVTCDGPRTRIYCHYDDDALDESNGNEAALGFDPLKGEWQVSLPVDAEDLAWVTAALRAKSARVVARDRNETIETSTASNATARFVVDVEGFMKT</sequence>
<evidence type="ECO:0000313" key="2">
    <source>
        <dbReference type="Proteomes" id="UP000462066"/>
    </source>
</evidence>
<dbReference type="AlphaFoldDB" id="A0A7V8K7S5"/>
<reference evidence="1 2" key="1">
    <citation type="submission" date="2017-10" db="EMBL/GenBank/DDBJ databases">
        <title>Whole genome sequencing of Pseudoxanthomonas broegbernensis DSM 12573(T).</title>
        <authorList>
            <person name="Kumar S."/>
            <person name="Bansal K."/>
            <person name="Kaur A."/>
            <person name="Patil P."/>
            <person name="Sharma S."/>
            <person name="Patil P.B."/>
        </authorList>
    </citation>
    <scope>NUCLEOTIDE SEQUENCE [LARGE SCALE GENOMIC DNA]</scope>
    <source>
        <strain evidence="1 2">DSM 12573</strain>
    </source>
</reference>
<dbReference type="RefSeq" id="WP_162309885.1">
    <property type="nucleotide sequence ID" value="NZ_JACHGU010000002.1"/>
</dbReference>
<organism evidence="1 2">
    <name type="scientific">Pseudoxanthomonas broegbernensis</name>
    <dbReference type="NCBI Taxonomy" id="83619"/>
    <lineage>
        <taxon>Bacteria</taxon>
        <taxon>Pseudomonadati</taxon>
        <taxon>Pseudomonadota</taxon>
        <taxon>Gammaproteobacteria</taxon>
        <taxon>Lysobacterales</taxon>
        <taxon>Lysobacteraceae</taxon>
        <taxon>Pseudoxanthomonas</taxon>
    </lineage>
</organism>
<protein>
    <submittedName>
        <fullName evidence="1">Uncharacterized protein</fullName>
    </submittedName>
</protein>
<gene>
    <name evidence="1" type="ORF">B1992_02515</name>
</gene>
<accession>A0A7V8K7S5</accession>
<keyword evidence="2" id="KW-1185">Reference proteome</keyword>
<proteinExistence type="predicted"/>
<name>A0A7V8K7S5_9GAMM</name>
<comment type="caution">
    <text evidence="1">The sequence shown here is derived from an EMBL/GenBank/DDBJ whole genome shotgun (WGS) entry which is preliminary data.</text>
</comment>
<dbReference type="Proteomes" id="UP000462066">
    <property type="component" value="Unassembled WGS sequence"/>
</dbReference>